<dbReference type="RefSeq" id="WP_110501515.1">
    <property type="nucleotide sequence ID" value="NZ_QJVD01000014.1"/>
</dbReference>
<evidence type="ECO:0000313" key="1">
    <source>
        <dbReference type="EMBL" id="PYI66558.1"/>
    </source>
</evidence>
<dbReference type="Proteomes" id="UP000247832">
    <property type="component" value="Unassembled WGS sequence"/>
</dbReference>
<dbReference type="EMBL" id="QJVD01000014">
    <property type="protein sequence ID" value="PYI66558.1"/>
    <property type="molecule type" value="Genomic_DNA"/>
</dbReference>
<dbReference type="InterPro" id="IPR024364">
    <property type="entry name" value="Baseplate_phage_T4-like"/>
</dbReference>
<reference evidence="1 2" key="1">
    <citation type="submission" date="2018-05" db="EMBL/GenBank/DDBJ databases">
        <title>Genetic diversity of glacier-inhabiting Cryobacterium bacteria in China and description of Cryobacterium mengkeensis sp. nov. and Arthrobacter glacialis sp. nov.</title>
        <authorList>
            <person name="Liu Q."/>
            <person name="Xin Y.-H."/>
        </authorList>
    </citation>
    <scope>NUCLEOTIDE SEQUENCE [LARGE SCALE GENOMIC DNA]</scope>
    <source>
        <strain evidence="1 2">LI2</strain>
    </source>
</reference>
<protein>
    <recommendedName>
        <fullName evidence="3">Phage baseplate protein</fullName>
    </recommendedName>
</protein>
<accession>A0A2V5L5T3</accession>
<dbReference type="OrthoDB" id="283948at2"/>
<gene>
    <name evidence="1" type="ORF">CVV68_13385</name>
</gene>
<name>A0A2V5L5T3_9MICC</name>
<dbReference type="Pfam" id="PF12322">
    <property type="entry name" value="T4_baseplate"/>
    <property type="match status" value="1"/>
</dbReference>
<dbReference type="AlphaFoldDB" id="A0A2V5L5T3"/>
<organism evidence="1 2">
    <name type="scientific">Arthrobacter livingstonensis</name>
    <dbReference type="NCBI Taxonomy" id="670078"/>
    <lineage>
        <taxon>Bacteria</taxon>
        <taxon>Bacillati</taxon>
        <taxon>Actinomycetota</taxon>
        <taxon>Actinomycetes</taxon>
        <taxon>Micrococcales</taxon>
        <taxon>Micrococcaceae</taxon>
        <taxon>Arthrobacter</taxon>
    </lineage>
</organism>
<comment type="caution">
    <text evidence="1">The sequence shown here is derived from an EMBL/GenBank/DDBJ whole genome shotgun (WGS) entry which is preliminary data.</text>
</comment>
<evidence type="ECO:0008006" key="3">
    <source>
        <dbReference type="Google" id="ProtNLM"/>
    </source>
</evidence>
<evidence type="ECO:0000313" key="2">
    <source>
        <dbReference type="Proteomes" id="UP000247832"/>
    </source>
</evidence>
<proteinExistence type="predicted"/>
<keyword evidence="2" id="KW-1185">Reference proteome</keyword>
<sequence>MPGPGAAQLLEVWERGLDQDQAQRALTLLAAAVPQAQPGELAGWPLGRRDAALLAFRAELFGPDLDAVAQCPDCGLEVELSFPTLAMAAGEAARTVTVRRDGYEVTLRAVTSNDLLGLDSADAHTALVHRCVAAATASGVHMEPTDLPADLVEALGEELARTDPAAITELALECPDCSHQWLAPFHIASYLWAELHHWAGRMLLEIDALARTYGWSEHEILALAPRRRQAYLELVTP</sequence>